<accession>A0A427XGS5</accession>
<comment type="caution">
    <text evidence="3">The sequence shown here is derived from an EMBL/GenBank/DDBJ whole genome shotgun (WGS) entry which is preliminary data.</text>
</comment>
<dbReference type="STRING" id="105984.A0A427XGS5"/>
<organism evidence="3 4">
    <name type="scientific">Apiotrichum porosum</name>
    <dbReference type="NCBI Taxonomy" id="105984"/>
    <lineage>
        <taxon>Eukaryota</taxon>
        <taxon>Fungi</taxon>
        <taxon>Dikarya</taxon>
        <taxon>Basidiomycota</taxon>
        <taxon>Agaricomycotina</taxon>
        <taxon>Tremellomycetes</taxon>
        <taxon>Trichosporonales</taxon>
        <taxon>Trichosporonaceae</taxon>
        <taxon>Apiotrichum</taxon>
    </lineage>
</organism>
<keyword evidence="4" id="KW-1185">Reference proteome</keyword>
<evidence type="ECO:0000256" key="1">
    <source>
        <dbReference type="SAM" id="MobiDB-lite"/>
    </source>
</evidence>
<dbReference type="Pfam" id="PF00179">
    <property type="entry name" value="UQ_con"/>
    <property type="match status" value="1"/>
</dbReference>
<evidence type="ECO:0000313" key="3">
    <source>
        <dbReference type="EMBL" id="RSH78095.1"/>
    </source>
</evidence>
<dbReference type="AlphaFoldDB" id="A0A427XGS5"/>
<dbReference type="RefSeq" id="XP_028473242.1">
    <property type="nucleotide sequence ID" value="XM_028618286.1"/>
</dbReference>
<proteinExistence type="predicted"/>
<dbReference type="Proteomes" id="UP000279236">
    <property type="component" value="Unassembled WGS sequence"/>
</dbReference>
<dbReference type="InterPro" id="IPR000608">
    <property type="entry name" value="UBC"/>
</dbReference>
<dbReference type="SUPFAM" id="SSF54495">
    <property type="entry name" value="UBC-like"/>
    <property type="match status" value="1"/>
</dbReference>
<evidence type="ECO:0000313" key="4">
    <source>
        <dbReference type="Proteomes" id="UP000279236"/>
    </source>
</evidence>
<feature type="domain" description="UBC core" evidence="2">
    <location>
        <begin position="20"/>
        <end position="174"/>
    </location>
</feature>
<dbReference type="EMBL" id="RSCE01000013">
    <property type="protein sequence ID" value="RSH78095.1"/>
    <property type="molecule type" value="Genomic_DNA"/>
</dbReference>
<gene>
    <name evidence="3" type="ORF">EHS24_002551</name>
</gene>
<dbReference type="OrthoDB" id="5596422at2759"/>
<feature type="region of interest" description="Disordered" evidence="1">
    <location>
        <begin position="172"/>
        <end position="199"/>
    </location>
</feature>
<dbReference type="PROSITE" id="PS50127">
    <property type="entry name" value="UBC_2"/>
    <property type="match status" value="1"/>
</dbReference>
<dbReference type="CDD" id="cd23814">
    <property type="entry name" value="UEV_AKTIP"/>
    <property type="match status" value="1"/>
</dbReference>
<dbReference type="InterPro" id="IPR016135">
    <property type="entry name" value="UBQ-conjugating_enzyme/RWD"/>
</dbReference>
<protein>
    <recommendedName>
        <fullName evidence="2">UBC core domain-containing protein</fullName>
    </recommendedName>
</protein>
<dbReference type="Gene3D" id="3.10.110.10">
    <property type="entry name" value="Ubiquitin Conjugating Enzyme"/>
    <property type="match status" value="1"/>
</dbReference>
<sequence>MFSSRAPEPAAVAPPEIGPLLAAELAVEYSSLRAPSNCPAGMYLMPSSETLLRWAGVFFVHRGPYAGSILRFTLSFPPAYPRARPSVHFDSDVFHPLVDPKTREWIPRGRLAQWQPHVDHVPHLLHALKASFKTVALDAVTEHEAVNRQVWSMYHHSPQTFLSLTAQRARHSATRQTLYDDPDPHARVPAATTSTEAHSGKVIQFTELDDGAVGRLWADMRRSLGEH</sequence>
<name>A0A427XGS5_9TREE</name>
<reference evidence="3 4" key="1">
    <citation type="submission" date="2018-11" db="EMBL/GenBank/DDBJ databases">
        <title>Genome sequence of Apiotrichum porosum DSM 27194.</title>
        <authorList>
            <person name="Aliyu H."/>
            <person name="Gorte O."/>
            <person name="Ochsenreither K."/>
        </authorList>
    </citation>
    <scope>NUCLEOTIDE SEQUENCE [LARGE SCALE GENOMIC DNA]</scope>
    <source>
        <strain evidence="3 4">DSM 27194</strain>
    </source>
</reference>
<evidence type="ECO:0000259" key="2">
    <source>
        <dbReference type="PROSITE" id="PS50127"/>
    </source>
</evidence>
<dbReference type="GeneID" id="39587094"/>